<dbReference type="Proteomes" id="UP000694569">
    <property type="component" value="Unplaced"/>
</dbReference>
<evidence type="ECO:0000313" key="7">
    <source>
        <dbReference type="Proteomes" id="UP000694569"/>
    </source>
</evidence>
<dbReference type="SUPFAM" id="SSF101908">
    <property type="entry name" value="Putative isomerase YbhE"/>
    <property type="match status" value="1"/>
</dbReference>
<reference evidence="6" key="2">
    <citation type="submission" date="2025-09" db="UniProtKB">
        <authorList>
            <consortium name="Ensembl"/>
        </authorList>
    </citation>
    <scope>IDENTIFICATION</scope>
</reference>
<dbReference type="PANTHER" id="PTHR14897">
    <property type="entry name" value="WD REPEAT AND COILED-COIL-CONTAINING PROTEIN"/>
    <property type="match status" value="1"/>
</dbReference>
<evidence type="ECO:0000256" key="5">
    <source>
        <dbReference type="SAM" id="MobiDB-lite"/>
    </source>
</evidence>
<protein>
    <recommendedName>
        <fullName evidence="1">WD repeat and coiled-coil-containing protein</fullName>
    </recommendedName>
</protein>
<dbReference type="OrthoDB" id="6409262at2759"/>
<dbReference type="GO" id="GO:0019900">
    <property type="term" value="F:kinase binding"/>
    <property type="evidence" value="ECO:0007669"/>
    <property type="project" value="TreeGrafter"/>
</dbReference>
<accession>A0A8C5M8N5</accession>
<dbReference type="InterPro" id="IPR028041">
    <property type="entry name" value="WDCP"/>
</dbReference>
<feature type="region of interest" description="Disordered" evidence="5">
    <location>
        <begin position="517"/>
        <end position="555"/>
    </location>
</feature>
<keyword evidence="2" id="KW-0853">WD repeat</keyword>
<evidence type="ECO:0000256" key="3">
    <source>
        <dbReference type="ARBA" id="ARBA00022737"/>
    </source>
</evidence>
<evidence type="ECO:0000256" key="2">
    <source>
        <dbReference type="ARBA" id="ARBA00022574"/>
    </source>
</evidence>
<keyword evidence="4" id="KW-0175">Coiled coil</keyword>
<dbReference type="AlphaFoldDB" id="A0A8C5M8N5"/>
<sequence length="706" mass="78961">MDLGKAKLLRTGLNALHHAIHPVHGLAWTDGKQVILTALQFYEEPKFGNSVVVGHFEHVLGLNWGPVFGNDMPALLAVQHRKHVTVWRLFYDPLEKSKLIVSQTCEIGNPFHVLPNGCVWHPFKDIVVVLTKRDFYVLHSTASNSEHVKEDIKGGGVIRCACWTRDGCRLVLAVDSALHSYIWDDAQKTFTPCSFCPVFDIDGTIDAIQPTRGNQVVVTSGIPTDDIHRKKNMPSDGSSIESSLLILDKELSLNHRRTSTDSGRSEPADLITTSPLLSLDISQILARHRKSDPSHLIHFRHKFFSNGAKPRVSRLVIVSFEKNSTTARKISIPGIASPDILAIDSHATRVAIASNTSNHCLVYPITPSSRSGIQEVKLVENERAKGMCFLTDTILLVMVGQQKPVDVRFLPFSDTERYLVHLTCKRIMASEISSLPRQSGENSKSDRIHSSYALDNTILCGETLNKELLMPSSFGVQPSNEHKKVNEGIIRDNPCEKCLTSDIEDLQVKPMSRRMLRTKQNPNDEDLIRTSSLGLHDHQKPSNMSENDHDSSEKDELVSLAPNLVNDKQIFSDDYVGHCDMKDRMYRKCAQISVSSYFAFSSKNSSRDGEEEKKSILLCHGKLPLRTLQQCFQITSVEMKLGPVWITVTEDGEGFIPLIFRANQEVIIRNATPTKRNRHSPLAQPDSCCHHLLAKSPNRGRARPGH</sequence>
<organism evidence="6 7">
    <name type="scientific">Leptobrachium leishanense</name>
    <name type="common">Leishan spiny toad</name>
    <dbReference type="NCBI Taxonomy" id="445787"/>
    <lineage>
        <taxon>Eukaryota</taxon>
        <taxon>Metazoa</taxon>
        <taxon>Chordata</taxon>
        <taxon>Craniata</taxon>
        <taxon>Vertebrata</taxon>
        <taxon>Euteleostomi</taxon>
        <taxon>Amphibia</taxon>
        <taxon>Batrachia</taxon>
        <taxon>Anura</taxon>
        <taxon>Pelobatoidea</taxon>
        <taxon>Megophryidae</taxon>
        <taxon>Leptobrachium</taxon>
    </lineage>
</organism>
<name>A0A8C5M8N5_9ANUR</name>
<evidence type="ECO:0000256" key="1">
    <source>
        <dbReference type="ARBA" id="ARBA00015683"/>
    </source>
</evidence>
<dbReference type="Ensembl" id="ENSLLET00000011536.1">
    <property type="protein sequence ID" value="ENSLLEP00000011092.1"/>
    <property type="gene ID" value="ENSLLEG00000007049.1"/>
</dbReference>
<dbReference type="Pfam" id="PF15390">
    <property type="entry name" value="WDCP"/>
    <property type="match status" value="1"/>
</dbReference>
<proteinExistence type="predicted"/>
<reference evidence="6" key="1">
    <citation type="submission" date="2025-08" db="UniProtKB">
        <authorList>
            <consortium name="Ensembl"/>
        </authorList>
    </citation>
    <scope>IDENTIFICATION</scope>
</reference>
<dbReference type="GeneTree" id="ENSGT00390000001660"/>
<evidence type="ECO:0000256" key="4">
    <source>
        <dbReference type="ARBA" id="ARBA00023054"/>
    </source>
</evidence>
<feature type="compositionally biased region" description="Basic and acidic residues" evidence="5">
    <location>
        <begin position="535"/>
        <end position="555"/>
    </location>
</feature>
<dbReference type="PANTHER" id="PTHR14897:SF11">
    <property type="entry name" value="WD REPEAT AND COILED-COIL-CONTAINING PROTEIN"/>
    <property type="match status" value="1"/>
</dbReference>
<evidence type="ECO:0000313" key="6">
    <source>
        <dbReference type="Ensembl" id="ENSLLEP00000011092.1"/>
    </source>
</evidence>
<keyword evidence="3" id="KW-0677">Repeat</keyword>
<keyword evidence="7" id="KW-1185">Reference proteome</keyword>